<dbReference type="GO" id="GO:0055085">
    <property type="term" value="P:transmembrane transport"/>
    <property type="evidence" value="ECO:0007669"/>
    <property type="project" value="InterPro"/>
</dbReference>
<comment type="subcellular location">
    <subcellularLocation>
        <location evidence="1">Membrane</location>
        <topology evidence="1">Multi-pass membrane protein</topology>
    </subcellularLocation>
</comment>
<feature type="transmembrane region" description="Helical" evidence="5">
    <location>
        <begin position="183"/>
        <end position="202"/>
    </location>
</feature>
<feature type="transmembrane region" description="Helical" evidence="5">
    <location>
        <begin position="100"/>
        <end position="119"/>
    </location>
</feature>
<keyword evidence="3 5" id="KW-1133">Transmembrane helix</keyword>
<dbReference type="PROSITE" id="PS50801">
    <property type="entry name" value="STAS"/>
    <property type="match status" value="1"/>
</dbReference>
<feature type="transmembrane region" description="Helical" evidence="5">
    <location>
        <begin position="234"/>
        <end position="255"/>
    </location>
</feature>
<sequence>MSTDMSTSSHHRVNLAAPRGFCTTFKADLKESLFPDDPFNGLQNEKALRKVKKGLVYFVPIFKWLPKYNFRTFLYDLLAGLTITSLAIPQGISYAKLAEIPPVIGLYVSFVPPLIYAILGDSKYLAVGNLAACSLLIKEHIGEVASPENDPTLYLHLVFTATFVTGVMQTLMGVLRLGILVDFLSHSTITGFMGGTAVIISLQQLKGILGMKSFTTETDVVSVLKAVFRHRKEWRWETAVAGIVFLIFLQITKFIKDKKPKLFWISAMSPLVVVLVGCVFAYFGDAENHGIPIVGDLNRGINPLSIQHLNFDMRYFPAALKAGCITGAIAVAEGIAVGRSFGMKRNEQVDGNKEMIAYGLMNIMGSFTSCYLAAGPFSKTAVNYSAGAKTAMANAVMSLFMVLVLLLLAPFFSYTPLVALSAIIVSAMLGLIKYDVAFELLRVDKFDFLVCMAAFLGVAFISMDIGLALSVGLSLLRSLLYVARPGTCKLGKLPDLGLYRDLEQYPNGIKHSGILVLQIGSPIYCANCNYIRERILRWIRDEQTSSRDVVEHVLLDLSGVVTIDVPGIETLGEILKILTGMNIKLGLINPRLKVMEKMIASHFLDKIKKENVFLSAEDAVESCRFSLDRSTENSGLSSARQSDAV</sequence>
<dbReference type="NCBIfam" id="TIGR00815">
    <property type="entry name" value="sulP"/>
    <property type="match status" value="1"/>
</dbReference>
<feature type="domain" description="STAS" evidence="6">
    <location>
        <begin position="504"/>
        <end position="623"/>
    </location>
</feature>
<dbReference type="OMA" id="SHRDEWK"/>
<dbReference type="AlphaFoldDB" id="A0A2P6RJL9"/>
<dbReference type="Pfam" id="PF01740">
    <property type="entry name" value="STAS"/>
    <property type="match status" value="1"/>
</dbReference>
<evidence type="ECO:0000313" key="7">
    <source>
        <dbReference type="EMBL" id="PRQ46607.1"/>
    </source>
</evidence>
<dbReference type="Pfam" id="PF00916">
    <property type="entry name" value="Sulfate_transp"/>
    <property type="match status" value="1"/>
</dbReference>
<feature type="transmembrane region" description="Helical" evidence="5">
    <location>
        <begin position="395"/>
        <end position="412"/>
    </location>
</feature>
<evidence type="ECO:0000256" key="1">
    <source>
        <dbReference type="ARBA" id="ARBA00004141"/>
    </source>
</evidence>
<feature type="transmembrane region" description="Helical" evidence="5">
    <location>
        <begin position="153"/>
        <end position="171"/>
    </location>
</feature>
<evidence type="ECO:0000313" key="8">
    <source>
        <dbReference type="Proteomes" id="UP000238479"/>
    </source>
</evidence>
<dbReference type="SUPFAM" id="SSF52091">
    <property type="entry name" value="SpoIIaa-like"/>
    <property type="match status" value="1"/>
</dbReference>
<dbReference type="Gramene" id="PRQ46607">
    <property type="protein sequence ID" value="PRQ46607"/>
    <property type="gene ID" value="RchiOBHm_Chr2g0090861"/>
</dbReference>
<dbReference type="PANTHER" id="PTHR11814">
    <property type="entry name" value="SULFATE TRANSPORTER"/>
    <property type="match status" value="1"/>
</dbReference>
<dbReference type="CDD" id="cd07042">
    <property type="entry name" value="STAS_SulP_like_sulfate_transporter"/>
    <property type="match status" value="1"/>
</dbReference>
<evidence type="ECO:0000256" key="5">
    <source>
        <dbReference type="SAM" id="Phobius"/>
    </source>
</evidence>
<dbReference type="Gene3D" id="3.30.750.24">
    <property type="entry name" value="STAS domain"/>
    <property type="match status" value="1"/>
</dbReference>
<organism evidence="7 8">
    <name type="scientific">Rosa chinensis</name>
    <name type="common">China rose</name>
    <dbReference type="NCBI Taxonomy" id="74649"/>
    <lineage>
        <taxon>Eukaryota</taxon>
        <taxon>Viridiplantae</taxon>
        <taxon>Streptophyta</taxon>
        <taxon>Embryophyta</taxon>
        <taxon>Tracheophyta</taxon>
        <taxon>Spermatophyta</taxon>
        <taxon>Magnoliopsida</taxon>
        <taxon>eudicotyledons</taxon>
        <taxon>Gunneridae</taxon>
        <taxon>Pentapetalae</taxon>
        <taxon>rosids</taxon>
        <taxon>fabids</taxon>
        <taxon>Rosales</taxon>
        <taxon>Rosaceae</taxon>
        <taxon>Rosoideae</taxon>
        <taxon>Rosoideae incertae sedis</taxon>
        <taxon>Rosa</taxon>
    </lineage>
</organism>
<evidence type="ECO:0000259" key="6">
    <source>
        <dbReference type="PROSITE" id="PS50801"/>
    </source>
</evidence>
<dbReference type="InterPro" id="IPR011547">
    <property type="entry name" value="SLC26A/SulP_dom"/>
</dbReference>
<feature type="transmembrane region" description="Helical" evidence="5">
    <location>
        <begin position="262"/>
        <end position="283"/>
    </location>
</feature>
<reference evidence="7 8" key="1">
    <citation type="journal article" date="2018" name="Nat. Genet.">
        <title>The Rosa genome provides new insights in the design of modern roses.</title>
        <authorList>
            <person name="Bendahmane M."/>
        </authorList>
    </citation>
    <scope>NUCLEOTIDE SEQUENCE [LARGE SCALE GENOMIC DNA]</scope>
    <source>
        <strain evidence="8">cv. Old Blush</strain>
    </source>
</reference>
<dbReference type="OrthoDB" id="288203at2759"/>
<accession>A0A2P6RJL9</accession>
<dbReference type="InterPro" id="IPR036513">
    <property type="entry name" value="STAS_dom_sf"/>
</dbReference>
<dbReference type="EMBL" id="PDCK01000040">
    <property type="protein sequence ID" value="PRQ46607.1"/>
    <property type="molecule type" value="Genomic_DNA"/>
</dbReference>
<keyword evidence="2 5" id="KW-0812">Transmembrane</keyword>
<feature type="transmembrane region" description="Helical" evidence="5">
    <location>
        <begin position="448"/>
        <end position="476"/>
    </location>
</feature>
<evidence type="ECO:0000256" key="4">
    <source>
        <dbReference type="ARBA" id="ARBA00023136"/>
    </source>
</evidence>
<dbReference type="STRING" id="74649.A0A2P6RJL9"/>
<comment type="caution">
    <text evidence="7">The sequence shown here is derived from an EMBL/GenBank/DDBJ whole genome shotgun (WGS) entry which is preliminary data.</text>
</comment>
<dbReference type="GO" id="GO:0016020">
    <property type="term" value="C:membrane"/>
    <property type="evidence" value="ECO:0007669"/>
    <property type="project" value="UniProtKB-SubCell"/>
</dbReference>
<feature type="transmembrane region" description="Helical" evidence="5">
    <location>
        <begin position="355"/>
        <end position="374"/>
    </location>
</feature>
<dbReference type="InterPro" id="IPR002645">
    <property type="entry name" value="STAS_dom"/>
</dbReference>
<evidence type="ECO:0000256" key="3">
    <source>
        <dbReference type="ARBA" id="ARBA00022989"/>
    </source>
</evidence>
<feature type="transmembrane region" description="Helical" evidence="5">
    <location>
        <begin position="418"/>
        <end position="436"/>
    </location>
</feature>
<proteinExistence type="predicted"/>
<dbReference type="Proteomes" id="UP000238479">
    <property type="component" value="Chromosome 2"/>
</dbReference>
<evidence type="ECO:0000256" key="2">
    <source>
        <dbReference type="ARBA" id="ARBA00022692"/>
    </source>
</evidence>
<name>A0A2P6RJL9_ROSCH</name>
<gene>
    <name evidence="7" type="ORF">RchiOBHm_Chr2g0090861</name>
</gene>
<protein>
    <submittedName>
        <fullName evidence="7">Putative SLC26A/SulP transporter</fullName>
    </submittedName>
</protein>
<keyword evidence="4 5" id="KW-0472">Membrane</keyword>
<keyword evidence="8" id="KW-1185">Reference proteome</keyword>
<dbReference type="InterPro" id="IPR001902">
    <property type="entry name" value="SLC26A/SulP_fam"/>
</dbReference>
<feature type="transmembrane region" description="Helical" evidence="5">
    <location>
        <begin position="73"/>
        <end position="94"/>
    </location>
</feature>